<sequence>MRMGNSYICFIQIIDNMKKIIAVASFTAVLMASCTQKATTAATPAAAVSTAEQIAQGKTIFENSCGRCHKLPDPASHTSVQWVGIMNSMAPKAKLTDEQHQWVYDYIVSAKK</sequence>
<dbReference type="InterPro" id="IPR036909">
    <property type="entry name" value="Cyt_c-like_dom_sf"/>
</dbReference>
<proteinExistence type="predicted"/>
<evidence type="ECO:0000259" key="5">
    <source>
        <dbReference type="PROSITE" id="PS51007"/>
    </source>
</evidence>
<reference evidence="7" key="1">
    <citation type="submission" date="2016-11" db="EMBL/GenBank/DDBJ databases">
        <authorList>
            <person name="Varghese N."/>
            <person name="Submissions S."/>
        </authorList>
    </citation>
    <scope>NUCLEOTIDE SEQUENCE [LARGE SCALE GENOMIC DNA]</scope>
    <source>
        <strain evidence="7">DSM 26898</strain>
    </source>
</reference>
<keyword evidence="1 4" id="KW-0349">Heme</keyword>
<dbReference type="STRING" id="1302685.SAMN05444408_105144"/>
<dbReference type="Gene3D" id="1.10.760.10">
    <property type="entry name" value="Cytochrome c-like domain"/>
    <property type="match status" value="1"/>
</dbReference>
<keyword evidence="3 4" id="KW-0408">Iron</keyword>
<feature type="domain" description="Cytochrome c" evidence="5">
    <location>
        <begin position="52"/>
        <end position="112"/>
    </location>
</feature>
<keyword evidence="2 4" id="KW-0479">Metal-binding</keyword>
<name>A0A1M4X2J3_9FLAO</name>
<dbReference type="PROSITE" id="PS51257">
    <property type="entry name" value="PROKAR_LIPOPROTEIN"/>
    <property type="match status" value="1"/>
</dbReference>
<protein>
    <recommendedName>
        <fullName evidence="5">Cytochrome c domain-containing protein</fullName>
    </recommendedName>
</protein>
<evidence type="ECO:0000256" key="1">
    <source>
        <dbReference type="ARBA" id="ARBA00022617"/>
    </source>
</evidence>
<dbReference type="GO" id="GO:0020037">
    <property type="term" value="F:heme binding"/>
    <property type="evidence" value="ECO:0007669"/>
    <property type="project" value="InterPro"/>
</dbReference>
<dbReference type="InterPro" id="IPR009056">
    <property type="entry name" value="Cyt_c-like_dom"/>
</dbReference>
<dbReference type="AlphaFoldDB" id="A0A1M4X2J3"/>
<organism evidence="6 7">
    <name type="scientific">Chryseobacterium takakiae</name>
    <dbReference type="NCBI Taxonomy" id="1302685"/>
    <lineage>
        <taxon>Bacteria</taxon>
        <taxon>Pseudomonadati</taxon>
        <taxon>Bacteroidota</taxon>
        <taxon>Flavobacteriia</taxon>
        <taxon>Flavobacteriales</taxon>
        <taxon>Weeksellaceae</taxon>
        <taxon>Chryseobacterium group</taxon>
        <taxon>Chryseobacterium</taxon>
    </lineage>
</organism>
<dbReference type="PROSITE" id="PS51007">
    <property type="entry name" value="CYTC"/>
    <property type="match status" value="1"/>
</dbReference>
<dbReference type="EMBL" id="FQVO01000005">
    <property type="protein sequence ID" value="SHE87543.1"/>
    <property type="molecule type" value="Genomic_DNA"/>
</dbReference>
<evidence type="ECO:0000313" key="7">
    <source>
        <dbReference type="Proteomes" id="UP000184236"/>
    </source>
</evidence>
<dbReference type="SUPFAM" id="SSF46626">
    <property type="entry name" value="Cytochrome c"/>
    <property type="match status" value="1"/>
</dbReference>
<keyword evidence="7" id="KW-1185">Reference proteome</keyword>
<dbReference type="Proteomes" id="UP000184236">
    <property type="component" value="Unassembled WGS sequence"/>
</dbReference>
<dbReference type="GO" id="GO:0009055">
    <property type="term" value="F:electron transfer activity"/>
    <property type="evidence" value="ECO:0007669"/>
    <property type="project" value="InterPro"/>
</dbReference>
<evidence type="ECO:0000256" key="2">
    <source>
        <dbReference type="ARBA" id="ARBA00022723"/>
    </source>
</evidence>
<accession>A0A1M4X2J3</accession>
<dbReference type="GO" id="GO:0046872">
    <property type="term" value="F:metal ion binding"/>
    <property type="evidence" value="ECO:0007669"/>
    <property type="project" value="UniProtKB-KW"/>
</dbReference>
<evidence type="ECO:0000313" key="6">
    <source>
        <dbReference type="EMBL" id="SHE87543.1"/>
    </source>
</evidence>
<gene>
    <name evidence="6" type="ORF">SAMN05444408_105144</name>
</gene>
<evidence type="ECO:0000256" key="4">
    <source>
        <dbReference type="PROSITE-ProRule" id="PRU00433"/>
    </source>
</evidence>
<evidence type="ECO:0000256" key="3">
    <source>
        <dbReference type="ARBA" id="ARBA00023004"/>
    </source>
</evidence>